<dbReference type="STRING" id="1086011.HJ01_01228"/>
<dbReference type="PROSITE" id="PS51352">
    <property type="entry name" value="THIOREDOXIN_2"/>
    <property type="match status" value="1"/>
</dbReference>
<proteinExistence type="inferred from homology"/>
<reference evidence="11 12" key="1">
    <citation type="journal article" date="2014" name="Acta Crystallogr. D">
        <title>Structure-based characterization and antifreeze properties of a hyperactive ice-binding protein from the Antarctic bacterium Flavobacterium frigoris PS1.</title>
        <authorList>
            <person name="Do H."/>
            <person name="Kim S.J."/>
            <person name="Kim H.J."/>
            <person name="Lee J.H."/>
        </authorList>
    </citation>
    <scope>NUCLEOTIDE SEQUENCE [LARGE SCALE GENOMIC DNA]</scope>
    <source>
        <strain evidence="11 12">PS1</strain>
    </source>
</reference>
<keyword evidence="12" id="KW-1185">Reference proteome</keyword>
<dbReference type="RefSeq" id="WP_007137405.1">
    <property type="nucleotide sequence ID" value="NZ_AHKF01000015.1"/>
</dbReference>
<feature type="site" description="Contributes to redox potential value" evidence="8">
    <location>
        <position position="30"/>
    </location>
</feature>
<dbReference type="Proteomes" id="UP000005566">
    <property type="component" value="Unassembled WGS sequence"/>
</dbReference>
<feature type="active site" description="Nucleophile" evidence="8">
    <location>
        <position position="32"/>
    </location>
</feature>
<evidence type="ECO:0000256" key="8">
    <source>
        <dbReference type="PIRSR" id="PIRSR000077-1"/>
    </source>
</evidence>
<evidence type="ECO:0000256" key="6">
    <source>
        <dbReference type="NCBIfam" id="TIGR01068"/>
    </source>
</evidence>
<dbReference type="GO" id="GO:0015035">
    <property type="term" value="F:protein-disulfide reductase activity"/>
    <property type="evidence" value="ECO:0007669"/>
    <property type="project" value="UniProtKB-UniRule"/>
</dbReference>
<comment type="caution">
    <text evidence="11">The sequence shown here is derived from an EMBL/GenBank/DDBJ whole genome shotgun (WGS) entry which is preliminary data.</text>
</comment>
<feature type="domain" description="Thioredoxin" evidence="10">
    <location>
        <begin position="1"/>
        <end position="105"/>
    </location>
</feature>
<dbReference type="PANTHER" id="PTHR45663">
    <property type="entry name" value="GEO12009P1"/>
    <property type="match status" value="1"/>
</dbReference>
<dbReference type="EMBL" id="AHKF01000015">
    <property type="protein sequence ID" value="EIA09322.1"/>
    <property type="molecule type" value="Genomic_DNA"/>
</dbReference>
<accession>H7FPW8</accession>
<sequence>MIQYLDKYNFDETINTNNVVLVDFFADWCGPCKALHPALEELAANFDGKAVISKINVDKNQELAAQFKVRSIPALLYFKNGEVVGTQNGIQSKSVMTSHLTSILKS</sequence>
<feature type="disulfide bond" description="Redox-active" evidence="9">
    <location>
        <begin position="29"/>
        <end position="32"/>
    </location>
</feature>
<evidence type="ECO:0000256" key="1">
    <source>
        <dbReference type="ARBA" id="ARBA00008987"/>
    </source>
</evidence>
<dbReference type="PRINTS" id="PR00421">
    <property type="entry name" value="THIOREDOXIN"/>
</dbReference>
<dbReference type="CDD" id="cd02947">
    <property type="entry name" value="TRX_family"/>
    <property type="match status" value="1"/>
</dbReference>
<dbReference type="OrthoDB" id="9790390at2"/>
<protein>
    <recommendedName>
        <fullName evidence="6 7">Thioredoxin</fullName>
    </recommendedName>
</protein>
<dbReference type="GO" id="GO:0005737">
    <property type="term" value="C:cytoplasm"/>
    <property type="evidence" value="ECO:0007669"/>
    <property type="project" value="TreeGrafter"/>
</dbReference>
<evidence type="ECO:0000256" key="7">
    <source>
        <dbReference type="PIRNR" id="PIRNR000077"/>
    </source>
</evidence>
<dbReference type="FunFam" id="3.40.30.10:FF:000001">
    <property type="entry name" value="Thioredoxin"/>
    <property type="match status" value="1"/>
</dbReference>
<dbReference type="Gene3D" id="3.40.30.10">
    <property type="entry name" value="Glutaredoxin"/>
    <property type="match status" value="1"/>
</dbReference>
<organism evidence="11 12">
    <name type="scientific">Flavobacterium frigoris (strain PS1)</name>
    <dbReference type="NCBI Taxonomy" id="1086011"/>
    <lineage>
        <taxon>Bacteria</taxon>
        <taxon>Pseudomonadati</taxon>
        <taxon>Bacteroidota</taxon>
        <taxon>Flavobacteriia</taxon>
        <taxon>Flavobacteriales</taxon>
        <taxon>Flavobacteriaceae</taxon>
        <taxon>Flavobacterium</taxon>
    </lineage>
</organism>
<dbReference type="Pfam" id="PF00085">
    <property type="entry name" value="Thioredoxin"/>
    <property type="match status" value="1"/>
</dbReference>
<evidence type="ECO:0000256" key="2">
    <source>
        <dbReference type="ARBA" id="ARBA00022448"/>
    </source>
</evidence>
<evidence type="ECO:0000313" key="12">
    <source>
        <dbReference type="Proteomes" id="UP000005566"/>
    </source>
</evidence>
<comment type="similarity">
    <text evidence="1 7">Belongs to the thioredoxin family.</text>
</comment>
<evidence type="ECO:0000256" key="9">
    <source>
        <dbReference type="PIRSR" id="PIRSR000077-4"/>
    </source>
</evidence>
<keyword evidence="2" id="KW-0813">Transport</keyword>
<dbReference type="PROSITE" id="PS00194">
    <property type="entry name" value="THIOREDOXIN_1"/>
    <property type="match status" value="1"/>
</dbReference>
<evidence type="ECO:0000259" key="10">
    <source>
        <dbReference type="PROSITE" id="PS51352"/>
    </source>
</evidence>
<evidence type="ECO:0000313" key="11">
    <source>
        <dbReference type="EMBL" id="EIA09322.1"/>
    </source>
</evidence>
<dbReference type="PANTHER" id="PTHR45663:SF11">
    <property type="entry name" value="GEO12009P1"/>
    <property type="match status" value="1"/>
</dbReference>
<dbReference type="InterPro" id="IPR013766">
    <property type="entry name" value="Thioredoxin_domain"/>
</dbReference>
<dbReference type="eggNOG" id="COG3118">
    <property type="taxonomic scope" value="Bacteria"/>
</dbReference>
<feature type="active site" description="Nucleophile" evidence="8">
    <location>
        <position position="29"/>
    </location>
</feature>
<dbReference type="NCBIfam" id="TIGR01068">
    <property type="entry name" value="thioredoxin"/>
    <property type="match status" value="1"/>
</dbReference>
<dbReference type="AlphaFoldDB" id="H7FPW8"/>
<dbReference type="PATRIC" id="fig|1086011.3.peg.1202"/>
<dbReference type="InterPro" id="IPR005746">
    <property type="entry name" value="Thioredoxin"/>
</dbReference>
<keyword evidence="4 9" id="KW-1015">Disulfide bond</keyword>
<evidence type="ECO:0000256" key="5">
    <source>
        <dbReference type="ARBA" id="ARBA00023284"/>
    </source>
</evidence>
<keyword evidence="5 9" id="KW-0676">Redox-active center</keyword>
<dbReference type="PIRSF" id="PIRSF000077">
    <property type="entry name" value="Thioredoxin"/>
    <property type="match status" value="1"/>
</dbReference>
<feature type="site" description="Deprotonates C-terminal active site Cys" evidence="8">
    <location>
        <position position="23"/>
    </location>
</feature>
<keyword evidence="3" id="KW-0249">Electron transport</keyword>
<name>H7FPW8_FLAFP</name>
<dbReference type="PROSITE" id="PS51354">
    <property type="entry name" value="GLUTAREDOXIN_2"/>
    <property type="match status" value="1"/>
</dbReference>
<feature type="site" description="Contributes to redox potential value" evidence="8">
    <location>
        <position position="31"/>
    </location>
</feature>
<dbReference type="SUPFAM" id="SSF52833">
    <property type="entry name" value="Thioredoxin-like"/>
    <property type="match status" value="1"/>
</dbReference>
<dbReference type="InterPro" id="IPR017937">
    <property type="entry name" value="Thioredoxin_CS"/>
</dbReference>
<evidence type="ECO:0000256" key="4">
    <source>
        <dbReference type="ARBA" id="ARBA00023157"/>
    </source>
</evidence>
<gene>
    <name evidence="11" type="ORF">HJ01_01228</name>
</gene>
<evidence type="ECO:0000256" key="3">
    <source>
        <dbReference type="ARBA" id="ARBA00022982"/>
    </source>
</evidence>
<dbReference type="InterPro" id="IPR036249">
    <property type="entry name" value="Thioredoxin-like_sf"/>
</dbReference>